<proteinExistence type="predicted"/>
<evidence type="ECO:0000313" key="2">
    <source>
        <dbReference type="EMBL" id="CAB4322854.1"/>
    </source>
</evidence>
<dbReference type="EMBL" id="CAEMXZ010000017">
    <property type="protein sequence ID" value="CAB4322854.1"/>
    <property type="molecule type" value="Genomic_DNA"/>
</dbReference>
<accession>A0A6J5Y9K7</accession>
<organism evidence="2">
    <name type="scientific">freshwater metagenome</name>
    <dbReference type="NCBI Taxonomy" id="449393"/>
    <lineage>
        <taxon>unclassified sequences</taxon>
        <taxon>metagenomes</taxon>
        <taxon>ecological metagenomes</taxon>
    </lineage>
</organism>
<evidence type="ECO:0000256" key="1">
    <source>
        <dbReference type="SAM" id="MobiDB-lite"/>
    </source>
</evidence>
<dbReference type="PROSITE" id="PS51257">
    <property type="entry name" value="PROKAR_LIPOPROTEIN"/>
    <property type="match status" value="1"/>
</dbReference>
<feature type="region of interest" description="Disordered" evidence="1">
    <location>
        <begin position="32"/>
        <end position="75"/>
    </location>
</feature>
<gene>
    <name evidence="2" type="ORF">UFOPK1392_00592</name>
    <name evidence="3" type="ORF">UFOPK3733_01779</name>
</gene>
<sequence>MTADRFRWLGIAGISLLLGTAALGCASGGATSTAGATDTSASPETTATTSTTATTATNIAPELDGTPGSTAATSTIAPVGITATTVDPELSVRPDLGPPASCGDVDADFVTRVLGAEARLLGVDASGCGFTAGQWTLGVRVEPYDPATNGELKTSPSLSGTSVPNQTFVTNDRSGYWFANSVFVVHDQIVTFRLVNLARGSDAYPPTEGEPQQPVTESAARRMIDRIAALSS</sequence>
<dbReference type="EMBL" id="CAFBNC010000114">
    <property type="protein sequence ID" value="CAB4949433.1"/>
    <property type="molecule type" value="Genomic_DNA"/>
</dbReference>
<name>A0A6J5Y9K7_9ZZZZ</name>
<evidence type="ECO:0000313" key="3">
    <source>
        <dbReference type="EMBL" id="CAB4949433.1"/>
    </source>
</evidence>
<reference evidence="2" key="1">
    <citation type="submission" date="2020-05" db="EMBL/GenBank/DDBJ databases">
        <authorList>
            <person name="Chiriac C."/>
            <person name="Salcher M."/>
            <person name="Ghai R."/>
            <person name="Kavagutti S V."/>
        </authorList>
    </citation>
    <scope>NUCLEOTIDE SEQUENCE</scope>
</reference>
<protein>
    <submittedName>
        <fullName evidence="2">Unannotated protein</fullName>
    </submittedName>
</protein>
<dbReference type="AlphaFoldDB" id="A0A6J5Y9K7"/>
<feature type="compositionally biased region" description="Low complexity" evidence="1">
    <location>
        <begin position="32"/>
        <end position="57"/>
    </location>
</feature>